<feature type="transmembrane region" description="Helical" evidence="7">
    <location>
        <begin position="40"/>
        <end position="58"/>
    </location>
</feature>
<feature type="transmembrane region" description="Helical" evidence="7">
    <location>
        <begin position="70"/>
        <end position="92"/>
    </location>
</feature>
<evidence type="ECO:0000313" key="8">
    <source>
        <dbReference type="EMBL" id="SAL57885.1"/>
    </source>
</evidence>
<gene>
    <name evidence="8" type="ORF">AWB70_05122</name>
</gene>
<dbReference type="EMBL" id="FCNY02000014">
    <property type="protein sequence ID" value="SAL57885.1"/>
    <property type="molecule type" value="Genomic_DNA"/>
</dbReference>
<sequence>MSEGDDIEMQKQPPVFDASWLPVILILALGIVVFRPFIGPVLWSFILAYATWPLFVIVRQGLGGRASLSALATTVAVALVIIGAMIAITVPLTREVVDVVRRLVAWSGGEPKRLVAIVADIPVVGPKLSELTREMPAWSAEVEALRNGWLSALPKAGRLAGQNALQFGFTFIALYFTYRHGESLIVKAHRLLEPLIGPRLQLYVASLRRVTRAVLVGVPITAIGQAAVAGIGYWAAGADGPVLLTLLTMLAALVPFGALFVWLPTGVALLVDGNLWGGVGLLLWGAVVVSSIDNVIRMVVIGNAIRMPFVLALVSILGGVAAFGLIGLFAGPLVAEMLRMLWDARTPATARREPRVIRPKGGGCLLVHGHHPTAAARAMARRSARSRVQERLRPVHHAWRDRPSKARST</sequence>
<keyword evidence="3 7" id="KW-0812">Transmembrane</keyword>
<keyword evidence="4 7" id="KW-1133">Transmembrane helix</keyword>
<comment type="subcellular location">
    <subcellularLocation>
        <location evidence="1">Membrane</location>
        <topology evidence="1">Multi-pass membrane protein</topology>
    </subcellularLocation>
</comment>
<comment type="similarity">
    <text evidence="2">Belongs to the autoinducer-2 exporter (AI-2E) (TC 2.A.86) family.</text>
</comment>
<dbReference type="PANTHER" id="PTHR21716:SF61">
    <property type="entry name" value="BLR8064 PROTEIN"/>
    <property type="match status" value="1"/>
</dbReference>
<dbReference type="RefSeq" id="WP_053568169.1">
    <property type="nucleotide sequence ID" value="NZ_FCNY02000014.1"/>
</dbReference>
<evidence type="ECO:0000256" key="2">
    <source>
        <dbReference type="ARBA" id="ARBA00009773"/>
    </source>
</evidence>
<organism evidence="8 9">
    <name type="scientific">Caballeronia cordobensis</name>
    <name type="common">Burkholderia cordobensis</name>
    <dbReference type="NCBI Taxonomy" id="1353886"/>
    <lineage>
        <taxon>Bacteria</taxon>
        <taxon>Pseudomonadati</taxon>
        <taxon>Pseudomonadota</taxon>
        <taxon>Betaproteobacteria</taxon>
        <taxon>Burkholderiales</taxon>
        <taxon>Burkholderiaceae</taxon>
        <taxon>Caballeronia</taxon>
    </lineage>
</organism>
<feature type="transmembrane region" description="Helical" evidence="7">
    <location>
        <begin position="275"/>
        <end position="296"/>
    </location>
</feature>
<evidence type="ECO:0000313" key="9">
    <source>
        <dbReference type="Proteomes" id="UP000054740"/>
    </source>
</evidence>
<dbReference type="AlphaFoldDB" id="A0A158IMX5"/>
<dbReference type="PANTHER" id="PTHR21716">
    <property type="entry name" value="TRANSMEMBRANE PROTEIN"/>
    <property type="match status" value="1"/>
</dbReference>
<protein>
    <submittedName>
        <fullName evidence="8">Membrane protein</fullName>
    </submittedName>
</protein>
<evidence type="ECO:0000256" key="1">
    <source>
        <dbReference type="ARBA" id="ARBA00004141"/>
    </source>
</evidence>
<evidence type="ECO:0000256" key="5">
    <source>
        <dbReference type="ARBA" id="ARBA00023136"/>
    </source>
</evidence>
<feature type="transmembrane region" description="Helical" evidence="7">
    <location>
        <begin position="308"/>
        <end position="335"/>
    </location>
</feature>
<proteinExistence type="inferred from homology"/>
<reference evidence="9" key="1">
    <citation type="submission" date="2016-01" db="EMBL/GenBank/DDBJ databases">
        <authorList>
            <person name="Peeters C."/>
        </authorList>
    </citation>
    <scope>NUCLEOTIDE SEQUENCE [LARGE SCALE GENOMIC DNA]</scope>
</reference>
<feature type="region of interest" description="Disordered" evidence="6">
    <location>
        <begin position="386"/>
        <end position="409"/>
    </location>
</feature>
<accession>A0A158IMX5</accession>
<dbReference type="Proteomes" id="UP000054740">
    <property type="component" value="Unassembled WGS sequence"/>
</dbReference>
<feature type="transmembrane region" description="Helical" evidence="7">
    <location>
        <begin position="15"/>
        <end position="34"/>
    </location>
</feature>
<evidence type="ECO:0000256" key="4">
    <source>
        <dbReference type="ARBA" id="ARBA00022989"/>
    </source>
</evidence>
<evidence type="ECO:0000256" key="7">
    <source>
        <dbReference type="SAM" id="Phobius"/>
    </source>
</evidence>
<dbReference type="InterPro" id="IPR002549">
    <property type="entry name" value="AI-2E-like"/>
</dbReference>
<feature type="compositionally biased region" description="Basic and acidic residues" evidence="6">
    <location>
        <begin position="387"/>
        <end position="409"/>
    </location>
</feature>
<evidence type="ECO:0000256" key="3">
    <source>
        <dbReference type="ARBA" id="ARBA00022692"/>
    </source>
</evidence>
<name>A0A158IMX5_CABCO</name>
<keyword evidence="9" id="KW-1185">Reference proteome</keyword>
<keyword evidence="5 7" id="KW-0472">Membrane</keyword>
<dbReference type="Pfam" id="PF01594">
    <property type="entry name" value="AI-2E_transport"/>
    <property type="match status" value="1"/>
</dbReference>
<feature type="transmembrane region" description="Helical" evidence="7">
    <location>
        <begin position="213"/>
        <end position="236"/>
    </location>
</feature>
<feature type="transmembrane region" description="Helical" evidence="7">
    <location>
        <begin position="242"/>
        <end position="263"/>
    </location>
</feature>
<evidence type="ECO:0000256" key="6">
    <source>
        <dbReference type="SAM" id="MobiDB-lite"/>
    </source>
</evidence>
<dbReference type="GO" id="GO:0016020">
    <property type="term" value="C:membrane"/>
    <property type="evidence" value="ECO:0007669"/>
    <property type="project" value="UniProtKB-SubCell"/>
</dbReference>